<dbReference type="Gene3D" id="1.10.287.1700">
    <property type="match status" value="1"/>
</dbReference>
<evidence type="ECO:0000313" key="3">
    <source>
        <dbReference type="Proteomes" id="UP001168613"/>
    </source>
</evidence>
<dbReference type="EMBL" id="JAJHNU010000001">
    <property type="protein sequence ID" value="MDN4120058.1"/>
    <property type="molecule type" value="Genomic_DNA"/>
</dbReference>
<feature type="compositionally biased region" description="Low complexity" evidence="1">
    <location>
        <begin position="92"/>
        <end position="103"/>
    </location>
</feature>
<dbReference type="Pfam" id="PF07321">
    <property type="entry name" value="YscO"/>
    <property type="match status" value="1"/>
</dbReference>
<dbReference type="Proteomes" id="UP001168613">
    <property type="component" value="Unassembled WGS sequence"/>
</dbReference>
<dbReference type="RefSeq" id="WP_266122606.1">
    <property type="nucleotide sequence ID" value="NZ_JAJHNU010000001.1"/>
</dbReference>
<name>A0ABT8EFJ7_9BURK</name>
<gene>
    <name evidence="2" type="ORF">LMS43_02025</name>
</gene>
<keyword evidence="3" id="KW-1185">Reference proteome</keyword>
<accession>A0ABT8EFJ7</accession>
<reference evidence="2" key="1">
    <citation type="submission" date="2021-11" db="EMBL/GenBank/DDBJ databases">
        <title>Draft genome sequence of Alcaligenes endophyticus type strain CCUG 75668T.</title>
        <authorList>
            <person name="Salva-Serra F."/>
            <person name="Duran R.E."/>
            <person name="Seeger M."/>
            <person name="Moore E.R.B."/>
            <person name="Jaen-Luchoro D."/>
        </authorList>
    </citation>
    <scope>NUCLEOTIDE SEQUENCE</scope>
    <source>
        <strain evidence="2">CCUG 75668</strain>
    </source>
</reference>
<comment type="caution">
    <text evidence="2">The sequence shown here is derived from an EMBL/GenBank/DDBJ whole genome shotgun (WGS) entry which is preliminary data.</text>
</comment>
<feature type="region of interest" description="Disordered" evidence="1">
    <location>
        <begin position="92"/>
        <end position="112"/>
    </location>
</feature>
<sequence length="168" mass="20067">MTIFHELLAIKRYREQRAAQQLQQYMHRLEQAQMHTQQCIQALVDFSAYAQEKERQLYAQLYQNVVKAPDLDYTLACVAHLRIQQDELRQQQEQAEQAQQQAQDSYNRQRALHQESQRHCEKFVELAQARFNAALHESDRQEELELEEVATLRRDSDEWTNHDEVELA</sequence>
<proteinExistence type="predicted"/>
<dbReference type="InterPro" id="IPR009929">
    <property type="entry name" value="T3SS_YscO"/>
</dbReference>
<protein>
    <submittedName>
        <fullName evidence="2">Type III secretion protein</fullName>
    </submittedName>
</protein>
<dbReference type="InterPro" id="IPR053716">
    <property type="entry name" value="Flag_assembly_chemotaxis_eff"/>
</dbReference>
<evidence type="ECO:0000313" key="2">
    <source>
        <dbReference type="EMBL" id="MDN4120058.1"/>
    </source>
</evidence>
<organism evidence="2 3">
    <name type="scientific">Alcaligenes endophyticus</name>
    <dbReference type="NCBI Taxonomy" id="1929088"/>
    <lineage>
        <taxon>Bacteria</taxon>
        <taxon>Pseudomonadati</taxon>
        <taxon>Pseudomonadota</taxon>
        <taxon>Betaproteobacteria</taxon>
        <taxon>Burkholderiales</taxon>
        <taxon>Alcaligenaceae</taxon>
        <taxon>Alcaligenes</taxon>
    </lineage>
</organism>
<evidence type="ECO:0000256" key="1">
    <source>
        <dbReference type="SAM" id="MobiDB-lite"/>
    </source>
</evidence>